<evidence type="ECO:0000256" key="1">
    <source>
        <dbReference type="SAM" id="MobiDB-lite"/>
    </source>
</evidence>
<dbReference type="RefSeq" id="XP_039134252.1">
    <property type="nucleotide sequence ID" value="XM_039278318.1"/>
</dbReference>
<evidence type="ECO:0000313" key="13">
    <source>
        <dbReference type="RefSeq" id="XP_039134288.1"/>
    </source>
</evidence>
<keyword evidence="4" id="KW-1185">Reference proteome</keyword>
<sequence length="891" mass="100778">MAKRSRRRSQQSKDNAGCMWGFISLFDFRQGNSTRKLLSDRKHGSSRNGVPGYSTNKFELLRDLDEESGDVINGDARSEAGTVDLAMASVKSLMQEEMSNSNLAKKNPSDVSRRQLKKNHKKADKSSKLAAVLVDDLNLPDSDQSHCSMNHLEQSITNFDVAAFVADFCVDNHQCSEKHVVSLAEHESDQSEKFSIIQKALSDVGEVFLRYKFNDEKQVSDKEAVYQSKRFIEAIETLNTNKELILRLMEDPNSVLLKHLQDLQNVQTDSHIREETSEILGEEIGSSAQSEESARHKLIEKQNGHSFFWKKDKSKSIKTPKESRNNQNLNRIVVLKPTASIPQSSLVTNMVISPSSSPISFYDSKHPEVSERVGSYFSLREIKRRFKQAIGENKKERHLISMDGILHKIPYGHKSFDDIGKQKSIEKAVHNKIFGNGKNTPAQSSDNAMKKDKLKSGIEDASLRSNIPTTSQLMHREPSFYEEAKRHLVDMLNSAEEKETLPSKQGSKLLGKVLSLPEYNSLSPRLSPGREKEAELSPRCIIFSPNHQAKQENFVNNLSPRKQADSEQETNSCLDINPQLVEMLPELIENHIQVDINIEEESDTKVVAEEILERDNAERNVLRETCKEEVSESSPLGSYDETPSTASPSNKMPSTLFIHNAEAPDNLIDKPERPSPVSVLEPFFSEDVGSPQSASLGYTDLPIQPRQLQYEEHQNSSIVMISPDCGANLRTCLDDKEVMGDFIRTALKATGLCCDKIPERWHLSDQLFELSLLDEVGISYSQLTDDPQLLFDCINEVLVEIHERYFSCSPWLSLVRRDIRPVPKGANFIEEVCKGIEWHLKLQFPTTLDQLIGKDMESAGWMDIRVDHEQVFVQMADEILTYLMEEAILEI</sequence>
<dbReference type="PANTHER" id="PTHR47212:SF4">
    <property type="entry name" value="ADHESIN-LIKE PROTEIN, PUTATIVE (DUF3741)-RELATED"/>
    <property type="match status" value="1"/>
</dbReference>
<evidence type="ECO:0000313" key="6">
    <source>
        <dbReference type="RefSeq" id="XP_039134252.1"/>
    </source>
</evidence>
<evidence type="ECO:0000313" key="7">
    <source>
        <dbReference type="RefSeq" id="XP_039134257.1"/>
    </source>
</evidence>
<dbReference type="RefSeq" id="XP_039134288.1">
    <property type="nucleotide sequence ID" value="XM_039278354.1"/>
</dbReference>
<feature type="region of interest" description="Disordered" evidence="1">
    <location>
        <begin position="96"/>
        <end position="125"/>
    </location>
</feature>
<reference evidence="5 6" key="1">
    <citation type="submission" date="2025-04" db="UniProtKB">
        <authorList>
            <consortium name="RefSeq"/>
        </authorList>
    </citation>
    <scope>IDENTIFICATION</scope>
</reference>
<evidence type="ECO:0000259" key="3">
    <source>
        <dbReference type="Pfam" id="PF14309"/>
    </source>
</evidence>
<evidence type="ECO:0000313" key="10">
    <source>
        <dbReference type="RefSeq" id="XP_039134270.1"/>
    </source>
</evidence>
<dbReference type="RefSeq" id="XP_039134261.1">
    <property type="nucleotide sequence ID" value="XM_039278327.1"/>
</dbReference>
<dbReference type="InterPro" id="IPR022212">
    <property type="entry name" value="DUF3741"/>
</dbReference>
<gene>
    <name evidence="5 6 7 8 9 10 11 12 13" type="primary">LOC120271638</name>
</gene>
<dbReference type="RefSeq" id="XP_039134277.1">
    <property type="nucleotide sequence ID" value="XM_039278343.1"/>
</dbReference>
<feature type="compositionally biased region" description="Polar residues" evidence="1">
    <location>
        <begin position="632"/>
        <end position="651"/>
    </location>
</feature>
<feature type="region of interest" description="Disordered" evidence="1">
    <location>
        <begin position="625"/>
        <end position="651"/>
    </location>
</feature>
<feature type="domain" description="DUF4378" evidence="3">
    <location>
        <begin position="741"/>
        <end position="886"/>
    </location>
</feature>
<evidence type="ECO:0000313" key="4">
    <source>
        <dbReference type="Proteomes" id="UP001515500"/>
    </source>
</evidence>
<evidence type="ECO:0000313" key="11">
    <source>
        <dbReference type="RefSeq" id="XP_039134277.1"/>
    </source>
</evidence>
<dbReference type="AlphaFoldDB" id="A0AB40C3B8"/>
<dbReference type="Pfam" id="PF12552">
    <property type="entry name" value="DUF3741"/>
    <property type="match status" value="1"/>
</dbReference>
<dbReference type="Proteomes" id="UP001515500">
    <property type="component" value="Chromosome 2"/>
</dbReference>
<organism evidence="4 8">
    <name type="scientific">Dioscorea cayennensis subsp. rotundata</name>
    <name type="common">White Guinea yam</name>
    <name type="synonym">Dioscorea rotundata</name>
    <dbReference type="NCBI Taxonomy" id="55577"/>
    <lineage>
        <taxon>Eukaryota</taxon>
        <taxon>Viridiplantae</taxon>
        <taxon>Streptophyta</taxon>
        <taxon>Embryophyta</taxon>
        <taxon>Tracheophyta</taxon>
        <taxon>Spermatophyta</taxon>
        <taxon>Magnoliopsida</taxon>
        <taxon>Liliopsida</taxon>
        <taxon>Dioscoreales</taxon>
        <taxon>Dioscoreaceae</taxon>
        <taxon>Dioscorea</taxon>
    </lineage>
</organism>
<dbReference type="RefSeq" id="XP_039134270.1">
    <property type="nucleotide sequence ID" value="XM_039278336.1"/>
</dbReference>
<dbReference type="PANTHER" id="PTHR47212">
    <property type="entry name" value="ADHESIN-LIKE PROTEIN, PUTATIVE (DUF3741)-RELATED"/>
    <property type="match status" value="1"/>
</dbReference>
<feature type="domain" description="DUF3741" evidence="2">
    <location>
        <begin position="212"/>
        <end position="254"/>
    </location>
</feature>
<name>A0AB40C3B8_DIOCR</name>
<dbReference type="Pfam" id="PF14309">
    <property type="entry name" value="DUF4378"/>
    <property type="match status" value="1"/>
</dbReference>
<dbReference type="RefSeq" id="XP_039134257.1">
    <property type="nucleotide sequence ID" value="XM_039278323.1"/>
</dbReference>
<proteinExistence type="predicted"/>
<feature type="compositionally biased region" description="Basic residues" evidence="1">
    <location>
        <begin position="114"/>
        <end position="123"/>
    </location>
</feature>
<dbReference type="RefSeq" id="XP_039134281.1">
    <property type="nucleotide sequence ID" value="XM_039278347.1"/>
</dbReference>
<evidence type="ECO:0000313" key="5">
    <source>
        <dbReference type="RefSeq" id="XP_039134246.1"/>
    </source>
</evidence>
<protein>
    <submittedName>
        <fullName evidence="5 6">Uncharacterized protein LOC120271638 isoform X1</fullName>
    </submittedName>
</protein>
<evidence type="ECO:0000313" key="12">
    <source>
        <dbReference type="RefSeq" id="XP_039134281.1"/>
    </source>
</evidence>
<dbReference type="InterPro" id="IPR025486">
    <property type="entry name" value="DUF4378"/>
</dbReference>
<dbReference type="RefSeq" id="XP_039134246.1">
    <property type="nucleotide sequence ID" value="XM_039278312.1"/>
</dbReference>
<evidence type="ECO:0000313" key="8">
    <source>
        <dbReference type="RefSeq" id="XP_039134261.1"/>
    </source>
</evidence>
<accession>A0AB40C3B8</accession>
<dbReference type="RefSeq" id="XP_039134267.1">
    <property type="nucleotide sequence ID" value="XM_039278333.1"/>
</dbReference>
<evidence type="ECO:0000313" key="9">
    <source>
        <dbReference type="RefSeq" id="XP_039134267.1"/>
    </source>
</evidence>
<evidence type="ECO:0000259" key="2">
    <source>
        <dbReference type="Pfam" id="PF12552"/>
    </source>
</evidence>
<dbReference type="GeneID" id="120271638"/>